<dbReference type="EMBL" id="CAJNYV010004664">
    <property type="protein sequence ID" value="CAF3686278.1"/>
    <property type="molecule type" value="Genomic_DNA"/>
</dbReference>
<comment type="similarity">
    <text evidence="1">Belongs to the acetyltransferase family. RimI subfamily.</text>
</comment>
<dbReference type="OrthoDB" id="41532at2759"/>
<dbReference type="Proteomes" id="UP000663825">
    <property type="component" value="Unassembled WGS sequence"/>
</dbReference>
<organism evidence="7 16">
    <name type="scientific">Rotaria socialis</name>
    <dbReference type="NCBI Taxonomy" id="392032"/>
    <lineage>
        <taxon>Eukaryota</taxon>
        <taxon>Metazoa</taxon>
        <taxon>Spiralia</taxon>
        <taxon>Gnathifera</taxon>
        <taxon>Rotifera</taxon>
        <taxon>Eurotatoria</taxon>
        <taxon>Bdelloidea</taxon>
        <taxon>Philodinida</taxon>
        <taxon>Philodinidae</taxon>
        <taxon>Rotaria</taxon>
    </lineage>
</organism>
<dbReference type="Proteomes" id="UP000663851">
    <property type="component" value="Unassembled WGS sequence"/>
</dbReference>
<dbReference type="EMBL" id="CAJOBQ010000973">
    <property type="protein sequence ID" value="CAF4440370.1"/>
    <property type="molecule type" value="Genomic_DNA"/>
</dbReference>
<evidence type="ECO:0000259" key="5">
    <source>
        <dbReference type="PROSITE" id="PS51186"/>
    </source>
</evidence>
<dbReference type="EMBL" id="CAJOBS010000141">
    <property type="protein sequence ID" value="CAF4506097.1"/>
    <property type="molecule type" value="Genomic_DNA"/>
</dbReference>
<comment type="caution">
    <text evidence="7">The sequence shown here is derived from an EMBL/GenBank/DDBJ whole genome shotgun (WGS) entry which is preliminary data.</text>
</comment>
<dbReference type="Pfam" id="PF00583">
    <property type="entry name" value="Acetyltransf_1"/>
    <property type="match status" value="1"/>
</dbReference>
<dbReference type="EMBL" id="CAJNYT010004308">
    <property type="protein sequence ID" value="CAF3651289.1"/>
    <property type="molecule type" value="Genomic_DNA"/>
</dbReference>
<dbReference type="Proteomes" id="UP000663869">
    <property type="component" value="Unassembled WGS sequence"/>
</dbReference>
<evidence type="ECO:0000313" key="8">
    <source>
        <dbReference type="EMBL" id="CAF3435579.1"/>
    </source>
</evidence>
<dbReference type="PROSITE" id="PS51186">
    <property type="entry name" value="GNAT"/>
    <property type="match status" value="1"/>
</dbReference>
<dbReference type="Proteomes" id="UP000663848">
    <property type="component" value="Unassembled WGS sequence"/>
</dbReference>
<dbReference type="EMBL" id="CAJOBR010001121">
    <property type="protein sequence ID" value="CAF4580188.1"/>
    <property type="molecule type" value="Genomic_DNA"/>
</dbReference>
<dbReference type="EMBL" id="CAJOBO010002180">
    <property type="protein sequence ID" value="CAF4436131.1"/>
    <property type="molecule type" value="Genomic_DNA"/>
</dbReference>
<dbReference type="EMBL" id="CAJOBP010001481">
    <property type="protein sequence ID" value="CAF4287830.1"/>
    <property type="molecule type" value="Genomic_DNA"/>
</dbReference>
<evidence type="ECO:0000313" key="13">
    <source>
        <dbReference type="EMBL" id="CAF4440370.1"/>
    </source>
</evidence>
<reference evidence="7" key="1">
    <citation type="submission" date="2021-02" db="EMBL/GenBank/DDBJ databases">
        <authorList>
            <person name="Nowell W R."/>
        </authorList>
    </citation>
    <scope>NUCLEOTIDE SEQUENCE</scope>
</reference>
<feature type="domain" description="N-acetyltransferase" evidence="5">
    <location>
        <begin position="24"/>
        <end position="171"/>
    </location>
</feature>
<dbReference type="PANTHER" id="PTHR43420:SF12">
    <property type="entry name" value="N-ACETYLTRANSFERASE DOMAIN-CONTAINING PROTEIN"/>
    <property type="match status" value="1"/>
</dbReference>
<dbReference type="EMBL" id="CAJNYU010001021">
    <property type="protein sequence ID" value="CAF3404646.1"/>
    <property type="molecule type" value="Genomic_DNA"/>
</dbReference>
<proteinExistence type="inferred from homology"/>
<dbReference type="Proteomes" id="UP000663873">
    <property type="component" value="Unassembled WGS sequence"/>
</dbReference>
<gene>
    <name evidence="7" type="ORF">FME351_LOCUS9389</name>
    <name evidence="9" type="ORF">GRG538_LOCUS25214</name>
    <name evidence="12" type="ORF">HFQ381_LOCUS22749</name>
    <name evidence="10" type="ORF">KIK155_LOCUS25678</name>
    <name evidence="8" type="ORF">LUA448_LOCUS20726</name>
    <name evidence="15" type="ORF">QYT958_LOCUS10217</name>
    <name evidence="6" type="ORF">TIS948_LOCUS71</name>
    <name evidence="14" type="ORF">TOA249_LOCUS3861</name>
    <name evidence="13" type="ORF">TSG867_LOCUS16130</name>
    <name evidence="11" type="ORF">UJA718_LOCUS11813</name>
</gene>
<evidence type="ECO:0000313" key="10">
    <source>
        <dbReference type="EMBL" id="CAF3686278.1"/>
    </source>
</evidence>
<keyword evidence="2" id="KW-0963">Cytoplasm</keyword>
<evidence type="ECO:0000313" key="7">
    <source>
        <dbReference type="EMBL" id="CAF3404646.1"/>
    </source>
</evidence>
<name>A0A818AIV4_9BILA</name>
<dbReference type="InterPro" id="IPR050680">
    <property type="entry name" value="YpeA/RimI_acetyltransf"/>
</dbReference>
<dbReference type="InterPro" id="IPR000182">
    <property type="entry name" value="GNAT_dom"/>
</dbReference>
<keyword evidence="4" id="KW-0012">Acyltransferase</keyword>
<dbReference type="GO" id="GO:0008080">
    <property type="term" value="F:N-acetyltransferase activity"/>
    <property type="evidence" value="ECO:0007669"/>
    <property type="project" value="InterPro"/>
</dbReference>
<evidence type="ECO:0000256" key="4">
    <source>
        <dbReference type="ARBA" id="ARBA00023315"/>
    </source>
</evidence>
<sequence length="177" mass="20679">MLSNNIIYENNLLSSNDNDRPTKYRIRRMLDSDVNTLVKIEEITWPFEPWTADTFFHCLGEPFTYCWILVSVTNDHSVLGYAIQYFIREKSEIANLCIHPDQRGGGLGGILLHHMINYAHQFGYRIHQLEVNTSNIHAYRLYNKFGFKIVGVRKQFYSDGADAYDMQLIVDEVHPKM</sequence>
<dbReference type="Proteomes" id="UP000663872">
    <property type="component" value="Unassembled WGS sequence"/>
</dbReference>
<evidence type="ECO:0000313" key="9">
    <source>
        <dbReference type="EMBL" id="CAF3651289.1"/>
    </source>
</evidence>
<dbReference type="NCBIfam" id="TIGR01575">
    <property type="entry name" value="rimI"/>
    <property type="match status" value="1"/>
</dbReference>
<evidence type="ECO:0000313" key="15">
    <source>
        <dbReference type="EMBL" id="CAF4580188.1"/>
    </source>
</evidence>
<dbReference type="EMBL" id="CAJNXB010000001">
    <property type="protein sequence ID" value="CAF2974149.1"/>
    <property type="molecule type" value="Genomic_DNA"/>
</dbReference>
<evidence type="ECO:0000313" key="11">
    <source>
        <dbReference type="EMBL" id="CAF4287830.1"/>
    </source>
</evidence>
<accession>A0A818AIV4</accession>
<dbReference type="PANTHER" id="PTHR43420">
    <property type="entry name" value="ACETYLTRANSFERASE"/>
    <property type="match status" value="1"/>
</dbReference>
<dbReference type="EMBL" id="CAJNYD010002621">
    <property type="protein sequence ID" value="CAF3435579.1"/>
    <property type="molecule type" value="Genomic_DNA"/>
</dbReference>
<dbReference type="InterPro" id="IPR006464">
    <property type="entry name" value="AcTrfase_RimI/Ard1"/>
</dbReference>
<dbReference type="InterPro" id="IPR016181">
    <property type="entry name" value="Acyl_CoA_acyltransferase"/>
</dbReference>
<dbReference type="Proteomes" id="UP000663862">
    <property type="component" value="Unassembled WGS sequence"/>
</dbReference>
<keyword evidence="17" id="KW-1185">Reference proteome</keyword>
<evidence type="ECO:0000256" key="2">
    <source>
        <dbReference type="ARBA" id="ARBA00022490"/>
    </source>
</evidence>
<evidence type="ECO:0000313" key="6">
    <source>
        <dbReference type="EMBL" id="CAF2974149.1"/>
    </source>
</evidence>
<evidence type="ECO:0000313" key="12">
    <source>
        <dbReference type="EMBL" id="CAF4436131.1"/>
    </source>
</evidence>
<keyword evidence="3" id="KW-0808">Transferase</keyword>
<evidence type="ECO:0000313" key="14">
    <source>
        <dbReference type="EMBL" id="CAF4506097.1"/>
    </source>
</evidence>
<dbReference type="Gene3D" id="3.40.630.30">
    <property type="match status" value="1"/>
</dbReference>
<protein>
    <recommendedName>
        <fullName evidence="5">N-acetyltransferase domain-containing protein</fullName>
    </recommendedName>
</protein>
<dbReference type="Proteomes" id="UP000663838">
    <property type="component" value="Unassembled WGS sequence"/>
</dbReference>
<dbReference type="Proteomes" id="UP000663865">
    <property type="component" value="Unassembled WGS sequence"/>
</dbReference>
<dbReference type="SUPFAM" id="SSF55729">
    <property type="entry name" value="Acyl-CoA N-acyltransferases (Nat)"/>
    <property type="match status" value="1"/>
</dbReference>
<evidence type="ECO:0000313" key="17">
    <source>
        <dbReference type="Proteomes" id="UP000663873"/>
    </source>
</evidence>
<evidence type="ECO:0000256" key="1">
    <source>
        <dbReference type="ARBA" id="ARBA00005395"/>
    </source>
</evidence>
<dbReference type="AlphaFoldDB" id="A0A818AIV4"/>
<evidence type="ECO:0000256" key="3">
    <source>
        <dbReference type="ARBA" id="ARBA00022679"/>
    </source>
</evidence>
<evidence type="ECO:0000313" key="16">
    <source>
        <dbReference type="Proteomes" id="UP000663869"/>
    </source>
</evidence>
<dbReference type="Proteomes" id="UP000663833">
    <property type="component" value="Unassembled WGS sequence"/>
</dbReference>